<dbReference type="OrthoDB" id="4505238at2759"/>
<dbReference type="VEuPathDB" id="FungiDB:ATEG_02230"/>
<dbReference type="GeneID" id="4316821"/>
<feature type="region of interest" description="Disordered" evidence="1">
    <location>
        <begin position="238"/>
        <end position="276"/>
    </location>
</feature>
<feature type="compositionally biased region" description="Pro residues" evidence="1">
    <location>
        <begin position="253"/>
        <end position="264"/>
    </location>
</feature>
<evidence type="ECO:0000313" key="2">
    <source>
        <dbReference type="EMBL" id="EAU37192.1"/>
    </source>
</evidence>
<organism evidence="2 3">
    <name type="scientific">Aspergillus terreus (strain NIH 2624 / FGSC A1156)</name>
    <dbReference type="NCBI Taxonomy" id="341663"/>
    <lineage>
        <taxon>Eukaryota</taxon>
        <taxon>Fungi</taxon>
        <taxon>Dikarya</taxon>
        <taxon>Ascomycota</taxon>
        <taxon>Pezizomycotina</taxon>
        <taxon>Eurotiomycetes</taxon>
        <taxon>Eurotiomycetidae</taxon>
        <taxon>Eurotiales</taxon>
        <taxon>Aspergillaceae</taxon>
        <taxon>Aspergillus</taxon>
        <taxon>Aspergillus subgen. Circumdati</taxon>
    </lineage>
</organism>
<feature type="compositionally biased region" description="Polar residues" evidence="1">
    <location>
        <begin position="7"/>
        <end position="17"/>
    </location>
</feature>
<dbReference type="RefSeq" id="XP_001211408.1">
    <property type="nucleotide sequence ID" value="XM_001211408.1"/>
</dbReference>
<sequence>MSGPASPRSTTLSSMQNPREPATSPPSPQTKTVNIQVHGLRAHYFLNRPPEDLVPARYLRKADRSRKAPAFLLYHSTDPVAVVQRAPWIFRASKTLHNADVKHWSKVDIRFRGVFQTLEKVPSFRAGLYEDDHGRLNDGDEPPPDFHDAAGAQGLVIYALLHEILTMIDIRREAESHKSFFCLCPRLFSLNLEYWTGYQERHKDGPRTAGLVTLTVHPEQHVVRAVFPVSTVHHPRWRLPRVRPAGQVQAPPRTVPPPHPPSPPARRQDPRPGGLPARAARIQTASAPRHLPGPQDVPAVERAAHTLANGAVSIGRRRGGRDNGADGAGTPRRAVLLQDEP</sequence>
<evidence type="ECO:0000313" key="3">
    <source>
        <dbReference type="Proteomes" id="UP000007963"/>
    </source>
</evidence>
<name>Q0CVQ4_ASPTN</name>
<gene>
    <name evidence="2" type="ORF">ATEG_02230</name>
</gene>
<feature type="region of interest" description="Disordered" evidence="1">
    <location>
        <begin position="308"/>
        <end position="341"/>
    </location>
</feature>
<feature type="region of interest" description="Disordered" evidence="1">
    <location>
        <begin position="1"/>
        <end position="31"/>
    </location>
</feature>
<dbReference type="AlphaFoldDB" id="Q0CVQ4"/>
<dbReference type="Proteomes" id="UP000007963">
    <property type="component" value="Unassembled WGS sequence"/>
</dbReference>
<reference evidence="3" key="1">
    <citation type="submission" date="2005-09" db="EMBL/GenBank/DDBJ databases">
        <title>Annotation of the Aspergillus terreus NIH2624 genome.</title>
        <authorList>
            <person name="Birren B.W."/>
            <person name="Lander E.S."/>
            <person name="Galagan J.E."/>
            <person name="Nusbaum C."/>
            <person name="Devon K."/>
            <person name="Henn M."/>
            <person name="Ma L.-J."/>
            <person name="Jaffe D.B."/>
            <person name="Butler J."/>
            <person name="Alvarez P."/>
            <person name="Gnerre S."/>
            <person name="Grabherr M."/>
            <person name="Kleber M."/>
            <person name="Mauceli E.W."/>
            <person name="Brockman W."/>
            <person name="Rounsley S."/>
            <person name="Young S.K."/>
            <person name="LaButti K."/>
            <person name="Pushparaj V."/>
            <person name="DeCaprio D."/>
            <person name="Crawford M."/>
            <person name="Koehrsen M."/>
            <person name="Engels R."/>
            <person name="Montgomery P."/>
            <person name="Pearson M."/>
            <person name="Howarth C."/>
            <person name="Larson L."/>
            <person name="Luoma S."/>
            <person name="White J."/>
            <person name="Alvarado L."/>
            <person name="Kodira C.D."/>
            <person name="Zeng Q."/>
            <person name="Oleary S."/>
            <person name="Yandava C."/>
            <person name="Denning D.W."/>
            <person name="Nierman W.C."/>
            <person name="Milne T."/>
            <person name="Madden K."/>
        </authorList>
    </citation>
    <scope>NUCLEOTIDE SEQUENCE [LARGE SCALE GENOMIC DNA]</scope>
    <source>
        <strain evidence="3">NIH 2624 / FGSC A1156</strain>
    </source>
</reference>
<dbReference type="EMBL" id="CH476596">
    <property type="protein sequence ID" value="EAU37192.1"/>
    <property type="molecule type" value="Genomic_DNA"/>
</dbReference>
<evidence type="ECO:0000256" key="1">
    <source>
        <dbReference type="SAM" id="MobiDB-lite"/>
    </source>
</evidence>
<dbReference type="HOGENOM" id="CLU_813745_0_0_1"/>
<proteinExistence type="predicted"/>
<protein>
    <submittedName>
        <fullName evidence="2">Uncharacterized protein</fullName>
    </submittedName>
</protein>
<accession>Q0CVQ4</accession>